<evidence type="ECO:0000256" key="6">
    <source>
        <dbReference type="ARBA" id="ARBA00023136"/>
    </source>
</evidence>
<evidence type="ECO:0000256" key="2">
    <source>
        <dbReference type="ARBA" id="ARBA00009829"/>
    </source>
</evidence>
<evidence type="ECO:0000313" key="10">
    <source>
        <dbReference type="Proteomes" id="UP000274131"/>
    </source>
</evidence>
<dbReference type="Gene3D" id="1.10.10.10">
    <property type="entry name" value="Winged helix-like DNA-binding domain superfamily/Winged helix DNA-binding domain"/>
    <property type="match status" value="1"/>
</dbReference>
<dbReference type="InterPro" id="IPR036390">
    <property type="entry name" value="WH_DNA-bd_sf"/>
</dbReference>
<evidence type="ECO:0000256" key="1">
    <source>
        <dbReference type="ARBA" id="ARBA00004389"/>
    </source>
</evidence>
<dbReference type="PANTHER" id="PTHR48176:SF1">
    <property type="entry name" value="DDRGK DOMAIN-CONTAINING PROTEIN 1"/>
    <property type="match status" value="1"/>
</dbReference>
<reference evidence="9 10" key="2">
    <citation type="submission" date="2018-10" db="EMBL/GenBank/DDBJ databases">
        <authorList>
            <consortium name="Pathogen Informatics"/>
        </authorList>
    </citation>
    <scope>NUCLEOTIDE SEQUENCE [LARGE SCALE GENOMIC DNA]</scope>
</reference>
<name>A0A0N4UZ13_ENTVE</name>
<keyword evidence="5 8" id="KW-1133">Transmembrane helix</keyword>
<dbReference type="OrthoDB" id="2285710at2759"/>
<keyword evidence="6 8" id="KW-0472">Membrane</keyword>
<feature type="region of interest" description="Disordered" evidence="7">
    <location>
        <begin position="156"/>
        <end position="208"/>
    </location>
</feature>
<proteinExistence type="inferred from homology"/>
<dbReference type="SUPFAM" id="SSF46785">
    <property type="entry name" value="Winged helix' DNA-binding domain"/>
    <property type="match status" value="1"/>
</dbReference>
<evidence type="ECO:0000256" key="7">
    <source>
        <dbReference type="SAM" id="MobiDB-lite"/>
    </source>
</evidence>
<comment type="similarity">
    <text evidence="2">Belongs to the DDRGK1 family.</text>
</comment>
<dbReference type="InterPro" id="IPR036388">
    <property type="entry name" value="WH-like_DNA-bd_sf"/>
</dbReference>
<keyword evidence="10" id="KW-1185">Reference proteome</keyword>
<organism evidence="11">
    <name type="scientific">Enterobius vermicularis</name>
    <name type="common">Human pinworm</name>
    <dbReference type="NCBI Taxonomy" id="51028"/>
    <lineage>
        <taxon>Eukaryota</taxon>
        <taxon>Metazoa</taxon>
        <taxon>Ecdysozoa</taxon>
        <taxon>Nematoda</taxon>
        <taxon>Chromadorea</taxon>
        <taxon>Rhabditida</taxon>
        <taxon>Spirurina</taxon>
        <taxon>Oxyuridomorpha</taxon>
        <taxon>Oxyuroidea</taxon>
        <taxon>Oxyuridae</taxon>
        <taxon>Enterobius</taxon>
    </lineage>
</organism>
<evidence type="ECO:0000313" key="11">
    <source>
        <dbReference type="WBParaSite" id="EVEC_0000284501-mRNA-1"/>
    </source>
</evidence>
<evidence type="ECO:0000256" key="5">
    <source>
        <dbReference type="ARBA" id="ARBA00022989"/>
    </source>
</evidence>
<evidence type="ECO:0000256" key="8">
    <source>
        <dbReference type="SAM" id="Phobius"/>
    </source>
</evidence>
<keyword evidence="4 8" id="KW-0812">Transmembrane</keyword>
<dbReference type="WBParaSite" id="EVEC_0000284501-mRNA-1">
    <property type="protein sequence ID" value="EVEC_0000284501-mRNA-1"/>
    <property type="gene ID" value="EVEC_0000284501"/>
</dbReference>
<evidence type="ECO:0000313" key="9">
    <source>
        <dbReference type="EMBL" id="VDD87410.1"/>
    </source>
</evidence>
<dbReference type="SMART" id="SM01128">
    <property type="entry name" value="DDRGK"/>
    <property type="match status" value="1"/>
</dbReference>
<evidence type="ECO:0000256" key="4">
    <source>
        <dbReference type="ARBA" id="ARBA00022692"/>
    </source>
</evidence>
<dbReference type="GO" id="GO:0005789">
    <property type="term" value="C:endoplasmic reticulum membrane"/>
    <property type="evidence" value="ECO:0007669"/>
    <property type="project" value="UniProtKB-SubCell"/>
</dbReference>
<accession>A0A0N4UZ13</accession>
<dbReference type="PANTHER" id="PTHR48176">
    <property type="entry name" value="DDRGK DOMAIN-CONTAINING PROTEIN 1"/>
    <property type="match status" value="1"/>
</dbReference>
<dbReference type="AlphaFoldDB" id="A0A0N4UZ13"/>
<dbReference type="GO" id="GO:0044389">
    <property type="term" value="F:ubiquitin-like protein ligase binding"/>
    <property type="evidence" value="ECO:0007669"/>
    <property type="project" value="TreeGrafter"/>
</dbReference>
<protein>
    <recommendedName>
        <fullName evidence="3">DDRGK domain-containing protein 1</fullName>
    </recommendedName>
</protein>
<gene>
    <name evidence="9" type="ORF">EVEC_LOCUS2553</name>
</gene>
<reference evidence="11" key="1">
    <citation type="submission" date="2017-02" db="UniProtKB">
        <authorList>
            <consortium name="WormBaseParasite"/>
        </authorList>
    </citation>
    <scope>IDENTIFICATION</scope>
</reference>
<dbReference type="STRING" id="51028.A0A0N4UZ13"/>
<comment type="subcellular location">
    <subcellularLocation>
        <location evidence="1">Endoplasmic reticulum membrane</location>
        <topology evidence="1">Single-pass membrane protein</topology>
    </subcellularLocation>
</comment>
<dbReference type="Proteomes" id="UP000274131">
    <property type="component" value="Unassembled WGS sequence"/>
</dbReference>
<sequence length="345" mass="40141">MVAIDPLLLGSISFLLLVAVFIIVRIIKLNADERDAHRRTEAIRAMAAADDRRQNLDRSAAEGYSTVKHYLDKKLLNLATIALFSVIGGQRTGRTRRRIHHVDDDFIAAMMDNGRSNVDEDVITEGEEMLLEAPTADEHIGKKKLAKLQAKAEKKAQREAELAEREERKKREQEKEEQRERERERERLEEEAKEERERVEREERERREEEEYQKLKEGFVVDEEGFDQLEEEESANLMLSVTRQKTFEHKIQRKLKVVNMDELAAHFNLRTEDALNRLHYFLENGMLTGVTDDRGKFIYITEDELHAVAKFINQRGRVSLAELVQYSNKLINLEAPTTKEQTVAT</sequence>
<evidence type="ECO:0000256" key="3">
    <source>
        <dbReference type="ARBA" id="ARBA00018218"/>
    </source>
</evidence>
<dbReference type="Pfam" id="PF09756">
    <property type="entry name" value="DDRGK"/>
    <property type="match status" value="1"/>
</dbReference>
<dbReference type="EMBL" id="UXUI01007401">
    <property type="protein sequence ID" value="VDD87410.1"/>
    <property type="molecule type" value="Genomic_DNA"/>
</dbReference>
<dbReference type="InterPro" id="IPR050899">
    <property type="entry name" value="DDRGK_domain-containing"/>
</dbReference>
<feature type="transmembrane region" description="Helical" evidence="8">
    <location>
        <begin position="6"/>
        <end position="27"/>
    </location>
</feature>
<dbReference type="InterPro" id="IPR019153">
    <property type="entry name" value="DDRGK_dom-contain"/>
</dbReference>